<keyword evidence="2" id="KW-0812">Transmembrane</keyword>
<dbReference type="AlphaFoldDB" id="A0A328BGF0"/>
<feature type="transmembrane region" description="Helical" evidence="2">
    <location>
        <begin position="34"/>
        <end position="55"/>
    </location>
</feature>
<evidence type="ECO:0000313" key="4">
    <source>
        <dbReference type="Proteomes" id="UP000249524"/>
    </source>
</evidence>
<feature type="region of interest" description="Disordered" evidence="1">
    <location>
        <begin position="88"/>
        <end position="109"/>
    </location>
</feature>
<dbReference type="EMBL" id="QFYS01000005">
    <property type="protein sequence ID" value="RAK64986.1"/>
    <property type="molecule type" value="Genomic_DNA"/>
</dbReference>
<organism evidence="3 4">
    <name type="scientific">Phenylobacterium kunshanense</name>
    <dbReference type="NCBI Taxonomy" id="1445034"/>
    <lineage>
        <taxon>Bacteria</taxon>
        <taxon>Pseudomonadati</taxon>
        <taxon>Pseudomonadota</taxon>
        <taxon>Alphaproteobacteria</taxon>
        <taxon>Caulobacterales</taxon>
        <taxon>Caulobacteraceae</taxon>
        <taxon>Phenylobacterium</taxon>
    </lineage>
</organism>
<accession>A0A328BGF0</accession>
<proteinExistence type="predicted"/>
<keyword evidence="2" id="KW-1133">Transmembrane helix</keyword>
<protein>
    <submittedName>
        <fullName evidence="3">Uncharacterized protein</fullName>
    </submittedName>
</protein>
<feature type="compositionally biased region" description="Polar residues" evidence="1">
    <location>
        <begin position="97"/>
        <end position="109"/>
    </location>
</feature>
<comment type="caution">
    <text evidence="3">The sequence shown here is derived from an EMBL/GenBank/DDBJ whole genome shotgun (WGS) entry which is preliminary data.</text>
</comment>
<keyword evidence="4" id="KW-1185">Reference proteome</keyword>
<evidence type="ECO:0000256" key="1">
    <source>
        <dbReference type="SAM" id="MobiDB-lite"/>
    </source>
</evidence>
<keyword evidence="2" id="KW-0472">Membrane</keyword>
<gene>
    <name evidence="3" type="ORF">DJ019_13355</name>
</gene>
<reference evidence="3 4" key="1">
    <citation type="submission" date="2018-05" db="EMBL/GenBank/DDBJ databases">
        <authorList>
            <person name="Lanie J.A."/>
            <person name="Ng W.-L."/>
            <person name="Kazmierczak K.M."/>
            <person name="Andrzejewski T.M."/>
            <person name="Davidsen T.M."/>
            <person name="Wayne K.J."/>
            <person name="Tettelin H."/>
            <person name="Glass J.I."/>
            <person name="Rusch D."/>
            <person name="Podicherti R."/>
            <person name="Tsui H.-C.T."/>
            <person name="Winkler M.E."/>
        </authorList>
    </citation>
    <scope>NUCLEOTIDE SEQUENCE [LARGE SCALE GENOMIC DNA]</scope>
    <source>
        <strain evidence="3 4">BUT-10</strain>
    </source>
</reference>
<evidence type="ECO:0000313" key="3">
    <source>
        <dbReference type="EMBL" id="RAK64986.1"/>
    </source>
</evidence>
<sequence length="109" mass="11441">MTSYSDRDHDRADLRQAYEMGRKDARRARRRHPLLMTLLFVAAAVGVVLVALAVVNGSFGDAGVVVDQNLATAADKAEPAVRDAAAEASAAVRQATDNDGTNSAVSSAN</sequence>
<dbReference type="RefSeq" id="WP_111276524.1">
    <property type="nucleotide sequence ID" value="NZ_QFYS01000005.1"/>
</dbReference>
<evidence type="ECO:0000256" key="2">
    <source>
        <dbReference type="SAM" id="Phobius"/>
    </source>
</evidence>
<dbReference type="Proteomes" id="UP000249524">
    <property type="component" value="Unassembled WGS sequence"/>
</dbReference>
<name>A0A328BGF0_9CAUL</name>